<dbReference type="AlphaFoldDB" id="A0A2I0U0Z0"/>
<evidence type="ECO:0008006" key="3">
    <source>
        <dbReference type="Google" id="ProtNLM"/>
    </source>
</evidence>
<reference evidence="2" key="1">
    <citation type="submission" date="2017-11" db="EMBL/GenBank/DDBJ databases">
        <authorList>
            <person name="Lima N.C."/>
            <person name="Parody-Merino A.M."/>
            <person name="Battley P.F."/>
            <person name="Fidler A.E."/>
            <person name="Prosdocimi F."/>
        </authorList>
    </citation>
    <scope>NUCLEOTIDE SEQUENCE [LARGE SCALE GENOMIC DNA]</scope>
</reference>
<gene>
    <name evidence="1" type="ORF">llap_9967</name>
</gene>
<name>A0A2I0U0Z0_LIMLA</name>
<keyword evidence="2" id="KW-1185">Reference proteome</keyword>
<evidence type="ECO:0000313" key="2">
    <source>
        <dbReference type="Proteomes" id="UP000233556"/>
    </source>
</evidence>
<reference evidence="2" key="2">
    <citation type="submission" date="2017-12" db="EMBL/GenBank/DDBJ databases">
        <title>Genome sequence of the Bar-tailed Godwit (Limosa lapponica baueri).</title>
        <authorList>
            <person name="Lima N.C.B."/>
            <person name="Parody-Merino A.M."/>
            <person name="Battley P.F."/>
            <person name="Fidler A.E."/>
            <person name="Prosdocimi F."/>
        </authorList>
    </citation>
    <scope>NUCLEOTIDE SEQUENCE [LARGE SCALE GENOMIC DNA]</scope>
</reference>
<dbReference type="EMBL" id="KZ506421">
    <property type="protein sequence ID" value="PKU39728.1"/>
    <property type="molecule type" value="Genomic_DNA"/>
</dbReference>
<sequence length="269" mass="29725">MGAMLSSDGREAGARIPILWEHMDGFALATATLERGRDKRDLTIVRTGIQAYCWASCNFTLVYHIVDLKRECFGEVLYVQTILMRLRNMISVKILLPEPVALMQKQEVIVEKNPVLCSSVTRGVPQGLVLGPALFSVSVNDIKSGIPCTLSRFADDTEDLIYRYGFEITPFPDECNYDYILVCLDRTLRFAEVPVADVQSICTLSEILQSYESKTTTNGAEPGPPGHLRLCFLIRQLKNGAGLDTSAVMDELVGVAGDNVRFTPVQLAS</sequence>
<dbReference type="Proteomes" id="UP000233556">
    <property type="component" value="Unassembled WGS sequence"/>
</dbReference>
<dbReference type="OrthoDB" id="416454at2759"/>
<organism evidence="1 2">
    <name type="scientific">Limosa lapponica baueri</name>
    <dbReference type="NCBI Taxonomy" id="1758121"/>
    <lineage>
        <taxon>Eukaryota</taxon>
        <taxon>Metazoa</taxon>
        <taxon>Chordata</taxon>
        <taxon>Craniata</taxon>
        <taxon>Vertebrata</taxon>
        <taxon>Euteleostomi</taxon>
        <taxon>Archelosauria</taxon>
        <taxon>Archosauria</taxon>
        <taxon>Dinosauria</taxon>
        <taxon>Saurischia</taxon>
        <taxon>Theropoda</taxon>
        <taxon>Coelurosauria</taxon>
        <taxon>Aves</taxon>
        <taxon>Neognathae</taxon>
        <taxon>Neoaves</taxon>
        <taxon>Charadriiformes</taxon>
        <taxon>Scolopacidae</taxon>
        <taxon>Limosa</taxon>
    </lineage>
</organism>
<accession>A0A2I0U0Z0</accession>
<protein>
    <recommendedName>
        <fullName evidence="3">Reverse transcriptase domain-containing protein</fullName>
    </recommendedName>
</protein>
<evidence type="ECO:0000313" key="1">
    <source>
        <dbReference type="EMBL" id="PKU39728.1"/>
    </source>
</evidence>
<proteinExistence type="predicted"/>